<organism evidence="3 4">
    <name type="scientific">Pleurostoma richardsiae</name>
    <dbReference type="NCBI Taxonomy" id="41990"/>
    <lineage>
        <taxon>Eukaryota</taxon>
        <taxon>Fungi</taxon>
        <taxon>Dikarya</taxon>
        <taxon>Ascomycota</taxon>
        <taxon>Pezizomycotina</taxon>
        <taxon>Sordariomycetes</taxon>
        <taxon>Sordariomycetidae</taxon>
        <taxon>Calosphaeriales</taxon>
        <taxon>Pleurostomataceae</taxon>
        <taxon>Pleurostoma</taxon>
    </lineage>
</organism>
<keyword evidence="4" id="KW-1185">Reference proteome</keyword>
<dbReference type="Proteomes" id="UP001174694">
    <property type="component" value="Unassembled WGS sequence"/>
</dbReference>
<keyword evidence="2" id="KW-1133">Transmembrane helix</keyword>
<evidence type="ECO:0000313" key="3">
    <source>
        <dbReference type="EMBL" id="KAJ9136632.1"/>
    </source>
</evidence>
<keyword evidence="2" id="KW-0472">Membrane</keyword>
<evidence type="ECO:0000256" key="1">
    <source>
        <dbReference type="SAM" id="MobiDB-lite"/>
    </source>
</evidence>
<comment type="caution">
    <text evidence="3">The sequence shown here is derived from an EMBL/GenBank/DDBJ whole genome shotgun (WGS) entry which is preliminary data.</text>
</comment>
<dbReference type="AlphaFoldDB" id="A0AA38R6I2"/>
<feature type="transmembrane region" description="Helical" evidence="2">
    <location>
        <begin position="122"/>
        <end position="143"/>
    </location>
</feature>
<proteinExistence type="predicted"/>
<name>A0AA38R6I2_9PEZI</name>
<protein>
    <submittedName>
        <fullName evidence="3">Uncharacterized protein</fullName>
    </submittedName>
</protein>
<evidence type="ECO:0000313" key="4">
    <source>
        <dbReference type="Proteomes" id="UP001174694"/>
    </source>
</evidence>
<evidence type="ECO:0000256" key="2">
    <source>
        <dbReference type="SAM" id="Phobius"/>
    </source>
</evidence>
<reference evidence="3" key="1">
    <citation type="submission" date="2022-07" db="EMBL/GenBank/DDBJ databases">
        <title>Fungi with potential for degradation of polypropylene.</title>
        <authorList>
            <person name="Gostincar C."/>
        </authorList>
    </citation>
    <scope>NUCLEOTIDE SEQUENCE</scope>
    <source>
        <strain evidence="3">EXF-13308</strain>
    </source>
</reference>
<feature type="region of interest" description="Disordered" evidence="1">
    <location>
        <begin position="11"/>
        <end position="40"/>
    </location>
</feature>
<feature type="compositionally biased region" description="Low complexity" evidence="1">
    <location>
        <begin position="24"/>
        <end position="33"/>
    </location>
</feature>
<gene>
    <name evidence="3" type="ORF">NKR23_g9728</name>
</gene>
<accession>A0AA38R6I2</accession>
<dbReference type="EMBL" id="JANBVO010000039">
    <property type="protein sequence ID" value="KAJ9136632.1"/>
    <property type="molecule type" value="Genomic_DNA"/>
</dbReference>
<sequence length="154" mass="16516">MDVPMPCCLPQANFPRPTDRRPSGRPNPANAPGGPLGGPRRRQTYYSPALHRASVLIQDPALITIREAGLLILLCLALWRGVPAARHAYELLAVADAGALCRGRSLLGCAGGVAGAGLLRLLWFWLAGVVPWGFVIALGVFVAEEVMVGMKRRR</sequence>
<keyword evidence="2" id="KW-0812">Transmembrane</keyword>